<organism evidence="12 13">
    <name type="scientific">Kitasatospora gansuensis</name>
    <dbReference type="NCBI Taxonomy" id="258050"/>
    <lineage>
        <taxon>Bacteria</taxon>
        <taxon>Bacillati</taxon>
        <taxon>Actinomycetota</taxon>
        <taxon>Actinomycetes</taxon>
        <taxon>Kitasatosporales</taxon>
        <taxon>Streptomycetaceae</taxon>
        <taxon>Kitasatospora</taxon>
    </lineage>
</organism>
<accession>A0A7W7SJS0</accession>
<dbReference type="GO" id="GO:0006508">
    <property type="term" value="P:proteolysis"/>
    <property type="evidence" value="ECO:0007669"/>
    <property type="project" value="UniProtKB-KW"/>
</dbReference>
<dbReference type="SUPFAM" id="SSF54106">
    <property type="entry name" value="LysM domain"/>
    <property type="match status" value="1"/>
</dbReference>
<dbReference type="CDD" id="cd00118">
    <property type="entry name" value="LysM"/>
    <property type="match status" value="1"/>
</dbReference>
<evidence type="ECO:0000256" key="7">
    <source>
        <dbReference type="ARBA" id="ARBA00022807"/>
    </source>
</evidence>
<reference evidence="12 13" key="1">
    <citation type="submission" date="2020-08" db="EMBL/GenBank/DDBJ databases">
        <title>Sequencing the genomes of 1000 actinobacteria strains.</title>
        <authorList>
            <person name="Klenk H.-P."/>
        </authorList>
    </citation>
    <scope>NUCLEOTIDE SEQUENCE [LARGE SCALE GENOMIC DNA]</scope>
    <source>
        <strain evidence="12 13">DSM 44786</strain>
    </source>
</reference>
<dbReference type="CDD" id="cd13925">
    <property type="entry name" value="RPF"/>
    <property type="match status" value="1"/>
</dbReference>
<feature type="compositionally biased region" description="Low complexity" evidence="8">
    <location>
        <begin position="134"/>
        <end position="159"/>
    </location>
</feature>
<protein>
    <submittedName>
        <fullName evidence="12">Cell wall-associated NlpC family hydrolase</fullName>
    </submittedName>
</protein>
<keyword evidence="6 12" id="KW-0378">Hydrolase</keyword>
<evidence type="ECO:0000256" key="9">
    <source>
        <dbReference type="SAM" id="SignalP"/>
    </source>
</evidence>
<keyword evidence="7" id="KW-0788">Thiol protease</keyword>
<dbReference type="SMART" id="SM00257">
    <property type="entry name" value="LysM"/>
    <property type="match status" value="1"/>
</dbReference>
<dbReference type="Proteomes" id="UP000573327">
    <property type="component" value="Unassembled WGS sequence"/>
</dbReference>
<dbReference type="SUPFAM" id="SSF53955">
    <property type="entry name" value="Lysozyme-like"/>
    <property type="match status" value="1"/>
</dbReference>
<sequence>MLSSSASKRTRRLIAATGVVGIGLSVPCLTAGSASAATVSTWDKVAQCESTGDWSINTGNGFYGGLQFTSSTWAEFGGKQYAAQANQASKGQQIAIAEKVLASQGPGAWPVCSVKAGLTKGGGAAQVDTSSNDTAAKATTPKAATPAPKAAEQQQTTTTTTAAKSYTVVAGDWLSTIAQSQNVEGGWEKLYELNKSVLTEGPDMIYPGQQLALGGTTTVVTSAPKSTAPAPTSSSAGAGTKTTKSSKAASGSTATTAVAATGSKAAAINFAMSKLGQAYVYGGSSNGGWDCSGLTQAAFRQAGISLPRIANDQADASTRVSLDNLQAGDLLFWSNNGSNSGVYHVAIYIGGGKYVEAANPRAGVKTESVANWAPDFAGRV</sequence>
<feature type="signal peptide" evidence="9">
    <location>
        <begin position="1"/>
        <end position="36"/>
    </location>
</feature>
<keyword evidence="4 9" id="KW-0732">Signal</keyword>
<keyword evidence="5" id="KW-0677">Repeat</keyword>
<dbReference type="Pfam" id="PF01476">
    <property type="entry name" value="LysM"/>
    <property type="match status" value="1"/>
</dbReference>
<dbReference type="InterPro" id="IPR010618">
    <property type="entry name" value="RPF"/>
</dbReference>
<dbReference type="SUPFAM" id="SSF54001">
    <property type="entry name" value="Cysteine proteinases"/>
    <property type="match status" value="1"/>
</dbReference>
<evidence type="ECO:0000259" key="10">
    <source>
        <dbReference type="PROSITE" id="PS51782"/>
    </source>
</evidence>
<keyword evidence="13" id="KW-1185">Reference proteome</keyword>
<dbReference type="PANTHER" id="PTHR47053">
    <property type="entry name" value="MUREIN DD-ENDOPEPTIDASE MEPH-RELATED"/>
    <property type="match status" value="1"/>
</dbReference>
<feature type="chain" id="PRO_5031280025" evidence="9">
    <location>
        <begin position="37"/>
        <end position="380"/>
    </location>
</feature>
<evidence type="ECO:0000256" key="2">
    <source>
        <dbReference type="ARBA" id="ARBA00010830"/>
    </source>
</evidence>
<dbReference type="Gene3D" id="1.10.530.10">
    <property type="match status" value="1"/>
</dbReference>
<comment type="caution">
    <text evidence="12">The sequence shown here is derived from an EMBL/GenBank/DDBJ whole genome shotgun (WGS) entry which is preliminary data.</text>
</comment>
<evidence type="ECO:0000256" key="6">
    <source>
        <dbReference type="ARBA" id="ARBA00022801"/>
    </source>
</evidence>
<dbReference type="EMBL" id="JACHJR010000001">
    <property type="protein sequence ID" value="MBB4950606.1"/>
    <property type="molecule type" value="Genomic_DNA"/>
</dbReference>
<dbReference type="InterPro" id="IPR000064">
    <property type="entry name" value="NLP_P60_dom"/>
</dbReference>
<comment type="similarity">
    <text evidence="2">Belongs to the transglycosylase family. Rpf subfamily.</text>
</comment>
<dbReference type="Pfam" id="PF06737">
    <property type="entry name" value="Transglycosylas"/>
    <property type="match status" value="1"/>
</dbReference>
<feature type="region of interest" description="Disordered" evidence="8">
    <location>
        <begin position="123"/>
        <end position="159"/>
    </location>
</feature>
<dbReference type="PROSITE" id="PS51935">
    <property type="entry name" value="NLPC_P60"/>
    <property type="match status" value="1"/>
</dbReference>
<name>A0A7W7SJS0_9ACTN</name>
<evidence type="ECO:0000256" key="4">
    <source>
        <dbReference type="ARBA" id="ARBA00022729"/>
    </source>
</evidence>
<dbReference type="PROSITE" id="PS51782">
    <property type="entry name" value="LYSM"/>
    <property type="match status" value="1"/>
</dbReference>
<gene>
    <name evidence="12" type="ORF">F4556_006141</name>
</gene>
<proteinExistence type="inferred from homology"/>
<keyword evidence="3" id="KW-0645">Protease</keyword>
<dbReference type="PANTHER" id="PTHR47053:SF1">
    <property type="entry name" value="MUREIN DD-ENDOPEPTIDASE MEPH-RELATED"/>
    <property type="match status" value="1"/>
</dbReference>
<evidence type="ECO:0000256" key="5">
    <source>
        <dbReference type="ARBA" id="ARBA00022737"/>
    </source>
</evidence>
<dbReference type="RefSeq" id="WP_184921909.1">
    <property type="nucleotide sequence ID" value="NZ_JACHJR010000001.1"/>
</dbReference>
<dbReference type="InterPro" id="IPR038765">
    <property type="entry name" value="Papain-like_cys_pep_sf"/>
</dbReference>
<evidence type="ECO:0000256" key="3">
    <source>
        <dbReference type="ARBA" id="ARBA00022670"/>
    </source>
</evidence>
<feature type="domain" description="LysM" evidence="10">
    <location>
        <begin position="164"/>
        <end position="213"/>
    </location>
</feature>
<evidence type="ECO:0000256" key="8">
    <source>
        <dbReference type="SAM" id="MobiDB-lite"/>
    </source>
</evidence>
<dbReference type="InterPro" id="IPR023346">
    <property type="entry name" value="Lysozyme-like_dom_sf"/>
</dbReference>
<dbReference type="Gene3D" id="3.90.1720.10">
    <property type="entry name" value="endopeptidase domain like (from Nostoc punctiforme)"/>
    <property type="match status" value="1"/>
</dbReference>
<evidence type="ECO:0000313" key="12">
    <source>
        <dbReference type="EMBL" id="MBB4950606.1"/>
    </source>
</evidence>
<dbReference type="GO" id="GO:0008234">
    <property type="term" value="F:cysteine-type peptidase activity"/>
    <property type="evidence" value="ECO:0007669"/>
    <property type="project" value="UniProtKB-KW"/>
</dbReference>
<feature type="domain" description="NlpC/P60" evidence="11">
    <location>
        <begin position="261"/>
        <end position="380"/>
    </location>
</feature>
<feature type="region of interest" description="Disordered" evidence="8">
    <location>
        <begin position="221"/>
        <end position="253"/>
    </location>
</feature>
<dbReference type="InterPro" id="IPR051202">
    <property type="entry name" value="Peptidase_C40"/>
</dbReference>
<dbReference type="Gene3D" id="3.10.350.10">
    <property type="entry name" value="LysM domain"/>
    <property type="match status" value="1"/>
</dbReference>
<comment type="similarity">
    <text evidence="1">Belongs to the peptidase C40 family.</text>
</comment>
<dbReference type="AlphaFoldDB" id="A0A7W7SJS0"/>
<dbReference type="Pfam" id="PF00877">
    <property type="entry name" value="NLPC_P60"/>
    <property type="match status" value="1"/>
</dbReference>
<evidence type="ECO:0000256" key="1">
    <source>
        <dbReference type="ARBA" id="ARBA00007074"/>
    </source>
</evidence>
<evidence type="ECO:0000313" key="13">
    <source>
        <dbReference type="Proteomes" id="UP000573327"/>
    </source>
</evidence>
<evidence type="ECO:0000259" key="11">
    <source>
        <dbReference type="PROSITE" id="PS51935"/>
    </source>
</evidence>
<dbReference type="InterPro" id="IPR018392">
    <property type="entry name" value="LysM"/>
</dbReference>
<dbReference type="InterPro" id="IPR036779">
    <property type="entry name" value="LysM_dom_sf"/>
</dbReference>